<evidence type="ECO:0000313" key="2">
    <source>
        <dbReference type="EMBL" id="GAX78576.1"/>
    </source>
</evidence>
<reference evidence="2 3" key="1">
    <citation type="submission" date="2017-08" db="EMBL/GenBank/DDBJ databases">
        <title>Acidophilic green algal genome provides insights into adaptation to an acidic environment.</title>
        <authorList>
            <person name="Hirooka S."/>
            <person name="Hirose Y."/>
            <person name="Kanesaki Y."/>
            <person name="Higuchi S."/>
            <person name="Fujiwara T."/>
            <person name="Onuma R."/>
            <person name="Era A."/>
            <person name="Ohbayashi R."/>
            <person name="Uzuka A."/>
            <person name="Nozaki H."/>
            <person name="Yoshikawa H."/>
            <person name="Miyagishima S.Y."/>
        </authorList>
    </citation>
    <scope>NUCLEOTIDE SEQUENCE [LARGE SCALE GENOMIC DNA]</scope>
    <source>
        <strain evidence="2 3">NIES-2499</strain>
    </source>
</reference>
<dbReference type="EMBL" id="BEGY01000033">
    <property type="protein sequence ID" value="GAX78576.1"/>
    <property type="molecule type" value="Genomic_DNA"/>
</dbReference>
<name>A0A250X6A5_9CHLO</name>
<keyword evidence="3" id="KW-1185">Reference proteome</keyword>
<accession>A0A250X6A5</accession>
<evidence type="ECO:0000256" key="1">
    <source>
        <dbReference type="SAM" id="Phobius"/>
    </source>
</evidence>
<evidence type="ECO:0008006" key="4">
    <source>
        <dbReference type="Google" id="ProtNLM"/>
    </source>
</evidence>
<gene>
    <name evidence="2" type="ORF">CEUSTIGMA_g6015.t1</name>
</gene>
<protein>
    <recommendedName>
        <fullName evidence="4">LITAF domain-containing protein</fullName>
    </recommendedName>
</protein>
<proteinExistence type="predicted"/>
<feature type="transmembrane region" description="Helical" evidence="1">
    <location>
        <begin position="56"/>
        <end position="77"/>
    </location>
</feature>
<keyword evidence="1" id="KW-0812">Transmembrane</keyword>
<sequence>MQPAYGAPNPPAVWMPPSPVAGIPVKPPAVPPGPGQVLIRYDIEEPQTGCCKCDTLTTGGIISLVVLILLFWPLSWLPCMMQSCHSQVQRPVYGNPPAMPQMPAPMMPTGYVAAGMNPDGDKAV</sequence>
<dbReference type="AlphaFoldDB" id="A0A250X6A5"/>
<evidence type="ECO:0000313" key="3">
    <source>
        <dbReference type="Proteomes" id="UP000232323"/>
    </source>
</evidence>
<keyword evidence="1" id="KW-1133">Transmembrane helix</keyword>
<keyword evidence="1" id="KW-0472">Membrane</keyword>
<comment type="caution">
    <text evidence="2">The sequence shown here is derived from an EMBL/GenBank/DDBJ whole genome shotgun (WGS) entry which is preliminary data.</text>
</comment>
<dbReference type="Proteomes" id="UP000232323">
    <property type="component" value="Unassembled WGS sequence"/>
</dbReference>
<organism evidence="2 3">
    <name type="scientific">Chlamydomonas eustigma</name>
    <dbReference type="NCBI Taxonomy" id="1157962"/>
    <lineage>
        <taxon>Eukaryota</taxon>
        <taxon>Viridiplantae</taxon>
        <taxon>Chlorophyta</taxon>
        <taxon>core chlorophytes</taxon>
        <taxon>Chlorophyceae</taxon>
        <taxon>CS clade</taxon>
        <taxon>Chlamydomonadales</taxon>
        <taxon>Chlamydomonadaceae</taxon>
        <taxon>Chlamydomonas</taxon>
    </lineage>
</organism>